<dbReference type="Gene3D" id="1.10.10.60">
    <property type="entry name" value="Homeodomain-like"/>
    <property type="match status" value="1"/>
</dbReference>
<evidence type="ECO:0000259" key="1">
    <source>
        <dbReference type="PROSITE" id="PS50994"/>
    </source>
</evidence>
<name>A0A6C1KC24_XANAU</name>
<protein>
    <submittedName>
        <fullName evidence="2">IS3 family transposase</fullName>
    </submittedName>
</protein>
<dbReference type="InterPro" id="IPR012337">
    <property type="entry name" value="RNaseH-like_sf"/>
</dbReference>
<dbReference type="GO" id="GO:0015074">
    <property type="term" value="P:DNA integration"/>
    <property type="evidence" value="ECO:0007669"/>
    <property type="project" value="InterPro"/>
</dbReference>
<accession>A0A6C1KC24</accession>
<dbReference type="InterPro" id="IPR036397">
    <property type="entry name" value="RNaseH_sf"/>
</dbReference>
<organism evidence="2 3">
    <name type="scientific">Xanthobacter autotrophicus</name>
    <dbReference type="NCBI Taxonomy" id="280"/>
    <lineage>
        <taxon>Bacteria</taxon>
        <taxon>Pseudomonadati</taxon>
        <taxon>Pseudomonadota</taxon>
        <taxon>Alphaproteobacteria</taxon>
        <taxon>Hyphomicrobiales</taxon>
        <taxon>Xanthobacteraceae</taxon>
        <taxon>Xanthobacter</taxon>
    </lineage>
</organism>
<dbReference type="Pfam" id="PF13276">
    <property type="entry name" value="HTH_21"/>
    <property type="match status" value="1"/>
</dbReference>
<evidence type="ECO:0000313" key="3">
    <source>
        <dbReference type="Proteomes" id="UP000305131"/>
    </source>
</evidence>
<dbReference type="Pfam" id="PF13333">
    <property type="entry name" value="rve_2"/>
    <property type="match status" value="1"/>
</dbReference>
<sequence length="390" mass="43959">MGARRRVFPEAFKREAVERVTSSGLSAGQVAQELGLHETVLRRWVRDLAPQATGPARRPIPQAAVPSPADLAAENARLRRENERLRMERDNLKKSRAHLQSGLPMKFGLVDEHRAVWPVRVMCAALGLSASGYYAWRSRPESLRAQTNLALTDDIRLIHAESRGTYGAPRIHAVLRGHGRRVGRSRIERLMRRAGIRGLAAVPRRPRTTDSRHSYPIAPNRLARNFATSTPNQVWLADLTYIPTGEGWLYLAGVLDMYTRKLVGWSMRETLHTQIALEALAMAIERQRPAPGLIHHSDRGIQYAAEAYRGALASAGITPSMSRKGDCWDNAPMESFFHTLKTERVHHRLYATRAEARRDLFGYIEGFYNSRRLHSALGYISPAEMERRAA</sequence>
<dbReference type="EMBL" id="VAUP01000037">
    <property type="protein sequence ID" value="TLX41351.1"/>
    <property type="molecule type" value="Genomic_DNA"/>
</dbReference>
<dbReference type="SUPFAM" id="SSF46689">
    <property type="entry name" value="Homeodomain-like"/>
    <property type="match status" value="1"/>
</dbReference>
<gene>
    <name evidence="2" type="ORF">FBQ73_17910</name>
</gene>
<feature type="domain" description="Integrase catalytic" evidence="1">
    <location>
        <begin position="227"/>
        <end position="390"/>
    </location>
</feature>
<dbReference type="GeneID" id="95775331"/>
<dbReference type="Proteomes" id="UP000305131">
    <property type="component" value="Unassembled WGS sequence"/>
</dbReference>
<dbReference type="InterPro" id="IPR002514">
    <property type="entry name" value="Transposase_8"/>
</dbReference>
<dbReference type="GO" id="GO:0004803">
    <property type="term" value="F:transposase activity"/>
    <property type="evidence" value="ECO:0007669"/>
    <property type="project" value="InterPro"/>
</dbReference>
<dbReference type="Pfam" id="PF01527">
    <property type="entry name" value="HTH_Tnp_1"/>
    <property type="match status" value="1"/>
</dbReference>
<dbReference type="PANTHER" id="PTHR46889">
    <property type="entry name" value="TRANSPOSASE INSF FOR INSERTION SEQUENCE IS3B-RELATED"/>
    <property type="match status" value="1"/>
</dbReference>
<dbReference type="InterPro" id="IPR050900">
    <property type="entry name" value="Transposase_IS3/IS150/IS904"/>
</dbReference>
<dbReference type="RefSeq" id="WP_138400865.1">
    <property type="nucleotide sequence ID" value="NZ_JBAFVI010000006.1"/>
</dbReference>
<dbReference type="InterPro" id="IPR025948">
    <property type="entry name" value="HTH-like_dom"/>
</dbReference>
<comment type="caution">
    <text evidence="2">The sequence shown here is derived from an EMBL/GenBank/DDBJ whole genome shotgun (WGS) entry which is preliminary data.</text>
</comment>
<dbReference type="PANTHER" id="PTHR46889:SF4">
    <property type="entry name" value="TRANSPOSASE INSO FOR INSERTION SEQUENCE ELEMENT IS911B-RELATED"/>
    <property type="match status" value="1"/>
</dbReference>
<dbReference type="AlphaFoldDB" id="A0A6C1KC24"/>
<dbReference type="GO" id="GO:0006313">
    <property type="term" value="P:DNA transposition"/>
    <property type="evidence" value="ECO:0007669"/>
    <property type="project" value="InterPro"/>
</dbReference>
<proteinExistence type="predicted"/>
<dbReference type="InterPro" id="IPR001584">
    <property type="entry name" value="Integrase_cat-core"/>
</dbReference>
<dbReference type="SUPFAM" id="SSF53098">
    <property type="entry name" value="Ribonuclease H-like"/>
    <property type="match status" value="1"/>
</dbReference>
<evidence type="ECO:0000313" key="2">
    <source>
        <dbReference type="EMBL" id="TLX41351.1"/>
    </source>
</evidence>
<dbReference type="Pfam" id="PF00665">
    <property type="entry name" value="rve"/>
    <property type="match status" value="1"/>
</dbReference>
<dbReference type="Gene3D" id="3.30.420.10">
    <property type="entry name" value="Ribonuclease H-like superfamily/Ribonuclease H"/>
    <property type="match status" value="1"/>
</dbReference>
<dbReference type="InterPro" id="IPR009057">
    <property type="entry name" value="Homeodomain-like_sf"/>
</dbReference>
<dbReference type="InterPro" id="IPR048020">
    <property type="entry name" value="Transpos_IS3"/>
</dbReference>
<dbReference type="PROSITE" id="PS50994">
    <property type="entry name" value="INTEGRASE"/>
    <property type="match status" value="1"/>
</dbReference>
<dbReference type="NCBIfam" id="NF033516">
    <property type="entry name" value="transpos_IS3"/>
    <property type="match status" value="1"/>
</dbReference>
<dbReference type="GO" id="GO:0003677">
    <property type="term" value="F:DNA binding"/>
    <property type="evidence" value="ECO:0007669"/>
    <property type="project" value="InterPro"/>
</dbReference>
<reference evidence="2 3" key="1">
    <citation type="submission" date="2019-05" db="EMBL/GenBank/DDBJ databases">
        <authorList>
            <person name="Zhou X."/>
        </authorList>
    </citation>
    <scope>NUCLEOTIDE SEQUENCE [LARGE SCALE GENOMIC DNA]</scope>
    <source>
        <strain evidence="2 3">DSM 432</strain>
    </source>
</reference>
<dbReference type="OrthoDB" id="9803878at2"/>